<gene>
    <name evidence="3" type="ORF">PoMZ_10969</name>
</gene>
<accession>A0A4P7NJ69</accession>
<evidence type="ECO:0000313" key="4">
    <source>
        <dbReference type="Proteomes" id="UP000294847"/>
    </source>
</evidence>
<proteinExistence type="predicted"/>
<dbReference type="PANTHER" id="PTHR43130:SF15">
    <property type="entry name" value="THIJ_PFPI FAMILY PROTEIN (AFU_ORTHOLOGUE AFUA_5G14240)"/>
    <property type="match status" value="1"/>
</dbReference>
<feature type="signal peptide" evidence="1">
    <location>
        <begin position="1"/>
        <end position="24"/>
    </location>
</feature>
<dbReference type="SUPFAM" id="SSF52317">
    <property type="entry name" value="Class I glutamine amidotransferase-like"/>
    <property type="match status" value="1"/>
</dbReference>
<evidence type="ECO:0000313" key="3">
    <source>
        <dbReference type="EMBL" id="QBZ62095.1"/>
    </source>
</evidence>
<evidence type="ECO:0000259" key="2">
    <source>
        <dbReference type="Pfam" id="PF01965"/>
    </source>
</evidence>
<reference evidence="3 4" key="1">
    <citation type="journal article" date="2019" name="Mol. Biol. Evol.">
        <title>Blast fungal genomes show frequent chromosomal changes, gene gains and losses, and effector gene turnover.</title>
        <authorList>
            <person name="Gomez Luciano L.B."/>
            <person name="Jason Tsai I."/>
            <person name="Chuma I."/>
            <person name="Tosa Y."/>
            <person name="Chen Y.H."/>
            <person name="Li J.Y."/>
            <person name="Li M.Y."/>
            <person name="Jade Lu M.Y."/>
            <person name="Nakayashiki H."/>
            <person name="Li W.H."/>
        </authorList>
    </citation>
    <scope>NUCLEOTIDE SEQUENCE [LARGE SCALE GENOMIC DNA]</scope>
    <source>
        <strain evidence="3">MZ5-1-6</strain>
    </source>
</reference>
<dbReference type="InterPro" id="IPR052158">
    <property type="entry name" value="INH-QAR"/>
</dbReference>
<dbReference type="CDD" id="cd03139">
    <property type="entry name" value="GATase1_PfpI_2"/>
    <property type="match status" value="1"/>
</dbReference>
<organism evidence="3 4">
    <name type="scientific">Pyricularia oryzae</name>
    <name type="common">Rice blast fungus</name>
    <name type="synonym">Magnaporthe oryzae</name>
    <dbReference type="NCBI Taxonomy" id="318829"/>
    <lineage>
        <taxon>Eukaryota</taxon>
        <taxon>Fungi</taxon>
        <taxon>Dikarya</taxon>
        <taxon>Ascomycota</taxon>
        <taxon>Pezizomycotina</taxon>
        <taxon>Sordariomycetes</taxon>
        <taxon>Sordariomycetidae</taxon>
        <taxon>Magnaporthales</taxon>
        <taxon>Pyriculariaceae</taxon>
        <taxon>Pyricularia</taxon>
    </lineage>
</organism>
<dbReference type="InterPro" id="IPR002818">
    <property type="entry name" value="DJ-1/PfpI"/>
</dbReference>
<dbReference type="Pfam" id="PF01965">
    <property type="entry name" value="DJ-1_PfpI"/>
    <property type="match status" value="1"/>
</dbReference>
<keyword evidence="1" id="KW-0732">Signal</keyword>
<dbReference type="Gene3D" id="3.40.50.880">
    <property type="match status" value="1"/>
</dbReference>
<name>A0A4P7NJ69_PYROR</name>
<evidence type="ECO:0000256" key="1">
    <source>
        <dbReference type="SAM" id="SignalP"/>
    </source>
</evidence>
<dbReference type="InterPro" id="IPR029062">
    <property type="entry name" value="Class_I_gatase-like"/>
</dbReference>
<feature type="chain" id="PRO_5020697094" description="DJ-1/PfpI domain-containing protein" evidence="1">
    <location>
        <begin position="25"/>
        <end position="249"/>
    </location>
</feature>
<protein>
    <recommendedName>
        <fullName evidence="2">DJ-1/PfpI domain-containing protein</fullName>
    </recommendedName>
</protein>
<dbReference type="PANTHER" id="PTHR43130">
    <property type="entry name" value="ARAC-FAMILY TRANSCRIPTIONAL REGULATOR"/>
    <property type="match status" value="1"/>
</dbReference>
<dbReference type="Proteomes" id="UP000294847">
    <property type="component" value="Chromosome 5"/>
</dbReference>
<sequence>MMFGPQKLVAVASLVAGFAAQVTAEATPPLKYGLVIFPAVELQDGIGPIDPLQILAAKHNMTLYILAETMQPVSSQIPIGVTPFAPSILPTHTFADAPDDIQVLIVPGGPGVRDLQTSASAEAYIRATHPKLEHLITICTGSILAGRAGALDGKLATTNKSAWKSLTPSVPGVKWVAPARWIRDGNVWSSSGVLSGIDLIHAWIKVMFGDEEEQRIAGLTEYIPQTSQCDEPYTARFNITPTADKCIEE</sequence>
<dbReference type="EMBL" id="CP034208">
    <property type="protein sequence ID" value="QBZ62095.1"/>
    <property type="molecule type" value="Genomic_DNA"/>
</dbReference>
<dbReference type="AlphaFoldDB" id="A0A4P7NJ69"/>
<feature type="domain" description="DJ-1/PfpI" evidence="2">
    <location>
        <begin position="38"/>
        <end position="204"/>
    </location>
</feature>